<proteinExistence type="predicted"/>
<feature type="signal peptide" evidence="1">
    <location>
        <begin position="1"/>
        <end position="19"/>
    </location>
</feature>
<protein>
    <submittedName>
        <fullName evidence="2">Uncharacterized protein</fullName>
    </submittedName>
</protein>
<comment type="caution">
    <text evidence="2">The sequence shown here is derived from an EMBL/GenBank/DDBJ whole genome shotgun (WGS) entry which is preliminary data.</text>
</comment>
<accession>A0AAN6N6W4</accession>
<dbReference type="Proteomes" id="UP001303473">
    <property type="component" value="Unassembled WGS sequence"/>
</dbReference>
<evidence type="ECO:0000313" key="2">
    <source>
        <dbReference type="EMBL" id="KAK3940312.1"/>
    </source>
</evidence>
<keyword evidence="1" id="KW-0732">Signal</keyword>
<dbReference type="EMBL" id="MU853798">
    <property type="protein sequence ID" value="KAK3940312.1"/>
    <property type="molecule type" value="Genomic_DNA"/>
</dbReference>
<keyword evidence="3" id="KW-1185">Reference proteome</keyword>
<gene>
    <name evidence="2" type="ORF">QBC46DRAFT_385832</name>
</gene>
<name>A0AAN6N6W4_9PEZI</name>
<evidence type="ECO:0000256" key="1">
    <source>
        <dbReference type="SAM" id="SignalP"/>
    </source>
</evidence>
<dbReference type="AlphaFoldDB" id="A0AAN6N6W4"/>
<feature type="chain" id="PRO_5042992485" evidence="1">
    <location>
        <begin position="20"/>
        <end position="133"/>
    </location>
</feature>
<evidence type="ECO:0000313" key="3">
    <source>
        <dbReference type="Proteomes" id="UP001303473"/>
    </source>
</evidence>
<reference evidence="3" key="1">
    <citation type="journal article" date="2023" name="Mol. Phylogenet. Evol.">
        <title>Genome-scale phylogeny and comparative genomics of the fungal order Sordariales.</title>
        <authorList>
            <person name="Hensen N."/>
            <person name="Bonometti L."/>
            <person name="Westerberg I."/>
            <person name="Brannstrom I.O."/>
            <person name="Guillou S."/>
            <person name="Cros-Aarteil S."/>
            <person name="Calhoun S."/>
            <person name="Haridas S."/>
            <person name="Kuo A."/>
            <person name="Mondo S."/>
            <person name="Pangilinan J."/>
            <person name="Riley R."/>
            <person name="LaButti K."/>
            <person name="Andreopoulos B."/>
            <person name="Lipzen A."/>
            <person name="Chen C."/>
            <person name="Yan M."/>
            <person name="Daum C."/>
            <person name="Ng V."/>
            <person name="Clum A."/>
            <person name="Steindorff A."/>
            <person name="Ohm R.A."/>
            <person name="Martin F."/>
            <person name="Silar P."/>
            <person name="Natvig D.O."/>
            <person name="Lalanne C."/>
            <person name="Gautier V."/>
            <person name="Ament-Velasquez S.L."/>
            <person name="Kruys A."/>
            <person name="Hutchinson M.I."/>
            <person name="Powell A.J."/>
            <person name="Barry K."/>
            <person name="Miller A.N."/>
            <person name="Grigoriev I.V."/>
            <person name="Debuchy R."/>
            <person name="Gladieux P."/>
            <person name="Hiltunen Thoren M."/>
            <person name="Johannesson H."/>
        </authorList>
    </citation>
    <scope>NUCLEOTIDE SEQUENCE [LARGE SCALE GENOMIC DNA]</scope>
    <source>
        <strain evidence="3">CBS 340.73</strain>
    </source>
</reference>
<organism evidence="2 3">
    <name type="scientific">Diplogelasinospora grovesii</name>
    <dbReference type="NCBI Taxonomy" id="303347"/>
    <lineage>
        <taxon>Eukaryota</taxon>
        <taxon>Fungi</taxon>
        <taxon>Dikarya</taxon>
        <taxon>Ascomycota</taxon>
        <taxon>Pezizomycotina</taxon>
        <taxon>Sordariomycetes</taxon>
        <taxon>Sordariomycetidae</taxon>
        <taxon>Sordariales</taxon>
        <taxon>Diplogelasinosporaceae</taxon>
        <taxon>Diplogelasinospora</taxon>
    </lineage>
</organism>
<sequence>MQFLTIFLMVGLSAWSCAAAPAEEYKSTITTAPIPPSCTATVNGLEKTHSCYTYTHTTHPLACPKIQCPVMTDRVCPQYIVETTVTVPCSTDCCPTTPTTYVTTPCQHCATTCVTPTNTVTETTGCETTAGYA</sequence>